<dbReference type="Proteomes" id="UP000598820">
    <property type="component" value="Unassembled WGS sequence"/>
</dbReference>
<sequence length="228" mass="25538">MYGLRNTSSIKIRRDGLSGVSEGRTQLEVEQEQPISTPQLQQNGYRLVSSYKTPKATEVPADETENLTPGQRLLKEAQALLEEENRKKSEEEERQRKAQQEPVAAPQSTEPASSLVEQRVNTLLGFFTRTYQALDLALVDAEPTTEEPAAPTTRGLLIRMVNSYAAAERQTEHEIWKYLYGQFDLRNGFNVYAHAPGKGERNYLTIIGKTGILKPCTTSQKSCLCCLS</sequence>
<organism evidence="2 3">
    <name type="scientific">Spirosoma profusum</name>
    <dbReference type="NCBI Taxonomy" id="2771354"/>
    <lineage>
        <taxon>Bacteria</taxon>
        <taxon>Pseudomonadati</taxon>
        <taxon>Bacteroidota</taxon>
        <taxon>Cytophagia</taxon>
        <taxon>Cytophagales</taxon>
        <taxon>Cytophagaceae</taxon>
        <taxon>Spirosoma</taxon>
    </lineage>
</organism>
<feature type="region of interest" description="Disordered" evidence="1">
    <location>
        <begin position="1"/>
        <end position="42"/>
    </location>
</feature>
<keyword evidence="3" id="KW-1185">Reference proteome</keyword>
<name>A0A926XU42_9BACT</name>
<feature type="compositionally biased region" description="Basic and acidic residues" evidence="1">
    <location>
        <begin position="83"/>
        <end position="99"/>
    </location>
</feature>
<gene>
    <name evidence="2" type="ORF">IC229_05015</name>
</gene>
<evidence type="ECO:0000256" key="1">
    <source>
        <dbReference type="SAM" id="MobiDB-lite"/>
    </source>
</evidence>
<feature type="region of interest" description="Disordered" evidence="1">
    <location>
        <begin position="51"/>
        <end position="70"/>
    </location>
</feature>
<dbReference type="AlphaFoldDB" id="A0A926XU42"/>
<feature type="region of interest" description="Disordered" evidence="1">
    <location>
        <begin position="83"/>
        <end position="114"/>
    </location>
</feature>
<evidence type="ECO:0000313" key="2">
    <source>
        <dbReference type="EMBL" id="MBD2699984.1"/>
    </source>
</evidence>
<feature type="compositionally biased region" description="Polar residues" evidence="1">
    <location>
        <begin position="1"/>
        <end position="10"/>
    </location>
</feature>
<dbReference type="RefSeq" id="WP_190885846.1">
    <property type="nucleotide sequence ID" value="NZ_JACWZY010000003.1"/>
</dbReference>
<comment type="caution">
    <text evidence="2">The sequence shown here is derived from an EMBL/GenBank/DDBJ whole genome shotgun (WGS) entry which is preliminary data.</text>
</comment>
<protein>
    <submittedName>
        <fullName evidence="2">Uncharacterized protein</fullName>
    </submittedName>
</protein>
<accession>A0A926XU42</accession>
<dbReference type="EMBL" id="JACWZY010000003">
    <property type="protein sequence ID" value="MBD2699984.1"/>
    <property type="molecule type" value="Genomic_DNA"/>
</dbReference>
<evidence type="ECO:0000313" key="3">
    <source>
        <dbReference type="Proteomes" id="UP000598820"/>
    </source>
</evidence>
<reference evidence="2" key="1">
    <citation type="submission" date="2020-09" db="EMBL/GenBank/DDBJ databases">
        <authorList>
            <person name="Kim M.K."/>
        </authorList>
    </citation>
    <scope>NUCLEOTIDE SEQUENCE</scope>
    <source>
        <strain evidence="2">BT702</strain>
    </source>
</reference>
<proteinExistence type="predicted"/>
<feature type="compositionally biased region" description="Polar residues" evidence="1">
    <location>
        <begin position="33"/>
        <end position="42"/>
    </location>
</feature>